<keyword evidence="3" id="KW-1185">Reference proteome</keyword>
<gene>
    <name evidence="2" type="ORF">AVEN_196368_1</name>
</gene>
<feature type="compositionally biased region" description="Polar residues" evidence="1">
    <location>
        <begin position="36"/>
        <end position="47"/>
    </location>
</feature>
<feature type="compositionally biased region" description="Basic and acidic residues" evidence="1">
    <location>
        <begin position="61"/>
        <end position="75"/>
    </location>
</feature>
<reference evidence="2 3" key="1">
    <citation type="journal article" date="2019" name="Sci. Rep.">
        <title>Orb-weaving spider Araneus ventricosus genome elucidates the spidroin gene catalogue.</title>
        <authorList>
            <person name="Kono N."/>
            <person name="Nakamura H."/>
            <person name="Ohtoshi R."/>
            <person name="Moran D.A.P."/>
            <person name="Shinohara A."/>
            <person name="Yoshida Y."/>
            <person name="Fujiwara M."/>
            <person name="Mori M."/>
            <person name="Tomita M."/>
            <person name="Arakawa K."/>
        </authorList>
    </citation>
    <scope>NUCLEOTIDE SEQUENCE [LARGE SCALE GENOMIC DNA]</scope>
</reference>
<proteinExistence type="predicted"/>
<accession>A0A4Y2AUZ9</accession>
<evidence type="ECO:0000256" key="1">
    <source>
        <dbReference type="SAM" id="MobiDB-lite"/>
    </source>
</evidence>
<sequence>MQHNRTVSGSATHQMAPPIRDTTGDDAWARAQRTALNESVEGGSSSWRCKRPRQNNNHIGMRNERLVKRLKYRSE</sequence>
<dbReference type="AlphaFoldDB" id="A0A4Y2AUZ9"/>
<dbReference type="EMBL" id="BGPR01000033">
    <property type="protein sequence ID" value="GBL83523.1"/>
    <property type="molecule type" value="Genomic_DNA"/>
</dbReference>
<organism evidence="2 3">
    <name type="scientific">Araneus ventricosus</name>
    <name type="common">Orbweaver spider</name>
    <name type="synonym">Epeira ventricosa</name>
    <dbReference type="NCBI Taxonomy" id="182803"/>
    <lineage>
        <taxon>Eukaryota</taxon>
        <taxon>Metazoa</taxon>
        <taxon>Ecdysozoa</taxon>
        <taxon>Arthropoda</taxon>
        <taxon>Chelicerata</taxon>
        <taxon>Arachnida</taxon>
        <taxon>Araneae</taxon>
        <taxon>Araneomorphae</taxon>
        <taxon>Entelegynae</taxon>
        <taxon>Araneoidea</taxon>
        <taxon>Araneidae</taxon>
        <taxon>Araneus</taxon>
    </lineage>
</organism>
<protein>
    <submittedName>
        <fullName evidence="2">Uncharacterized protein</fullName>
    </submittedName>
</protein>
<feature type="compositionally biased region" description="Polar residues" evidence="1">
    <location>
        <begin position="1"/>
        <end position="13"/>
    </location>
</feature>
<name>A0A4Y2AUZ9_ARAVE</name>
<evidence type="ECO:0000313" key="3">
    <source>
        <dbReference type="Proteomes" id="UP000499080"/>
    </source>
</evidence>
<dbReference type="Proteomes" id="UP000499080">
    <property type="component" value="Unassembled WGS sequence"/>
</dbReference>
<feature type="region of interest" description="Disordered" evidence="1">
    <location>
        <begin position="1"/>
        <end position="24"/>
    </location>
</feature>
<evidence type="ECO:0000313" key="2">
    <source>
        <dbReference type="EMBL" id="GBL83523.1"/>
    </source>
</evidence>
<feature type="region of interest" description="Disordered" evidence="1">
    <location>
        <begin position="36"/>
        <end position="75"/>
    </location>
</feature>
<comment type="caution">
    <text evidence="2">The sequence shown here is derived from an EMBL/GenBank/DDBJ whole genome shotgun (WGS) entry which is preliminary data.</text>
</comment>